<dbReference type="GO" id="GO:0003824">
    <property type="term" value="F:catalytic activity"/>
    <property type="evidence" value="ECO:0007669"/>
    <property type="project" value="InterPro"/>
</dbReference>
<dbReference type="InterPro" id="IPR013780">
    <property type="entry name" value="Glyco_hydro_b"/>
</dbReference>
<dbReference type="Proteomes" id="UP000035642">
    <property type="component" value="Unassembled WGS sequence"/>
</dbReference>
<proteinExistence type="inferred from homology"/>
<dbReference type="STRING" id="6313.A0A0K0DEY8"/>
<dbReference type="SMART" id="SM00632">
    <property type="entry name" value="Aamy_C"/>
    <property type="match status" value="1"/>
</dbReference>
<reference evidence="3" key="1">
    <citation type="submission" date="2012-09" db="EMBL/GenBank/DDBJ databases">
        <authorList>
            <person name="Martin A.A."/>
        </authorList>
    </citation>
    <scope>NUCLEOTIDE SEQUENCE</scope>
</reference>
<organism evidence="3 4">
    <name type="scientific">Angiostrongylus cantonensis</name>
    <name type="common">Rat lungworm</name>
    <dbReference type="NCBI Taxonomy" id="6313"/>
    <lineage>
        <taxon>Eukaryota</taxon>
        <taxon>Metazoa</taxon>
        <taxon>Ecdysozoa</taxon>
        <taxon>Nematoda</taxon>
        <taxon>Chromadorea</taxon>
        <taxon>Rhabditida</taxon>
        <taxon>Rhabditina</taxon>
        <taxon>Rhabditomorpha</taxon>
        <taxon>Strongyloidea</taxon>
        <taxon>Metastrongylidae</taxon>
        <taxon>Angiostrongylus</taxon>
    </lineage>
</organism>
<evidence type="ECO:0000313" key="3">
    <source>
        <dbReference type="Proteomes" id="UP000035642"/>
    </source>
</evidence>
<dbReference type="Pfam" id="PF02806">
    <property type="entry name" value="Alpha-amylase_C"/>
    <property type="match status" value="1"/>
</dbReference>
<reference evidence="4" key="2">
    <citation type="submission" date="2017-02" db="UniProtKB">
        <authorList>
            <consortium name="WormBaseParasite"/>
        </authorList>
    </citation>
    <scope>IDENTIFICATION</scope>
</reference>
<keyword evidence="3" id="KW-1185">Reference proteome</keyword>
<protein>
    <submittedName>
        <fullName evidence="4">Aamy_C domain-containing protein</fullName>
    </submittedName>
</protein>
<name>A0A0K0DEY8_ANGCA</name>
<dbReference type="GO" id="GO:0005975">
    <property type="term" value="P:carbohydrate metabolic process"/>
    <property type="evidence" value="ECO:0007669"/>
    <property type="project" value="InterPro"/>
</dbReference>
<dbReference type="AlphaFoldDB" id="A0A0K0DEY8"/>
<comment type="similarity">
    <text evidence="1">Belongs to the glycosyl hydrolase 13 family.</text>
</comment>
<dbReference type="WBParaSite" id="ACAC_0000947601-mRNA-1">
    <property type="protein sequence ID" value="ACAC_0000947601-mRNA-1"/>
    <property type="gene ID" value="ACAC_0000947601"/>
</dbReference>
<evidence type="ECO:0000313" key="4">
    <source>
        <dbReference type="WBParaSite" id="ACAC_0000947601-mRNA-1"/>
    </source>
</evidence>
<dbReference type="SUPFAM" id="SSF51011">
    <property type="entry name" value="Glycosyl hydrolase domain"/>
    <property type="match status" value="1"/>
</dbReference>
<dbReference type="GO" id="GO:0043169">
    <property type="term" value="F:cation binding"/>
    <property type="evidence" value="ECO:0007669"/>
    <property type="project" value="InterPro"/>
</dbReference>
<dbReference type="InterPro" id="IPR031319">
    <property type="entry name" value="A-amylase_C"/>
</dbReference>
<feature type="domain" description="Alpha-amylase C-terminal" evidence="2">
    <location>
        <begin position="35"/>
        <end position="121"/>
    </location>
</feature>
<dbReference type="InterPro" id="IPR006048">
    <property type="entry name" value="A-amylase/branching_C"/>
</dbReference>
<accession>A0A0K0DEY8</accession>
<dbReference type="Gene3D" id="2.60.40.1180">
    <property type="entry name" value="Golgi alpha-mannosidase II"/>
    <property type="match status" value="1"/>
</dbReference>
<sequence length="300" mass="33092">MLAWPYGYQRVMSSYNSTQHNQGPPNSGAAHGYAVITDNQRIAFARLRRGFFALNGSNEVWRKIFSTMMPPGDYCDQYAGSLVKGKCTGETITVNGDGSVTSSVIKPHGHYQKTLVFIKRDTYQGQNLFIRGGTSNANHDVCSAGLHQQSSDKCAIPIIHNTTVPFVYAEYLSWSQNDQFLDFEGAEKKQGTHNGKVALGTPLVYTSNKSTDVEYQPYNKYGSGYWMVQLLVDCSKTDQGWFELKGYAVPNVGWEQDINQQGCSGDIGGAAPFRSVNHIAKCGAVNVFTWDAGDCIIDFV</sequence>
<evidence type="ECO:0000259" key="2">
    <source>
        <dbReference type="SMART" id="SM00632"/>
    </source>
</evidence>
<evidence type="ECO:0000256" key="1">
    <source>
        <dbReference type="ARBA" id="ARBA00008061"/>
    </source>
</evidence>